<keyword evidence="4 7" id="KW-0963">Cytoplasm</keyword>
<reference evidence="12 13" key="1">
    <citation type="submission" date="2013-11" db="EMBL/GenBank/DDBJ databases">
        <title>The Genome Sequence of Phytophthora parasitica P1976.</title>
        <authorList>
            <consortium name="The Broad Institute Genomics Platform"/>
            <person name="Russ C."/>
            <person name="Tyler B."/>
            <person name="Panabieres F."/>
            <person name="Shan W."/>
            <person name="Tripathy S."/>
            <person name="Grunwald N."/>
            <person name="Machado M."/>
            <person name="Johnson C.S."/>
            <person name="Walker B."/>
            <person name="Young S."/>
            <person name="Zeng Q."/>
            <person name="Gargeya S."/>
            <person name="Fitzgerald M."/>
            <person name="Haas B."/>
            <person name="Abouelleil A."/>
            <person name="Allen A.W."/>
            <person name="Alvarado L."/>
            <person name="Arachchi H.M."/>
            <person name="Berlin A.M."/>
            <person name="Chapman S.B."/>
            <person name="Gainer-Dewar J."/>
            <person name="Goldberg J."/>
            <person name="Griggs A."/>
            <person name="Gujja S."/>
            <person name="Hansen M."/>
            <person name="Howarth C."/>
            <person name="Imamovic A."/>
            <person name="Ireland A."/>
            <person name="Larimer J."/>
            <person name="McCowan C."/>
            <person name="Murphy C."/>
            <person name="Pearson M."/>
            <person name="Poon T.W."/>
            <person name="Priest M."/>
            <person name="Roberts A."/>
            <person name="Saif S."/>
            <person name="Shea T."/>
            <person name="Sisk P."/>
            <person name="Sykes S."/>
            <person name="Wortman J."/>
            <person name="Nusbaum C."/>
            <person name="Birren B."/>
        </authorList>
    </citation>
    <scope>NUCLEOTIDE SEQUENCE [LARGE SCALE GENOMIC DNA]</scope>
    <source>
        <strain evidence="12 13">P1976</strain>
    </source>
</reference>
<evidence type="ECO:0000313" key="12">
    <source>
        <dbReference type="EMBL" id="ETO79875.1"/>
    </source>
</evidence>
<feature type="domain" description="60S ribosomal export protein NMD3 SH3" evidence="11">
    <location>
        <begin position="260"/>
        <end position="307"/>
    </location>
</feature>
<proteinExistence type="inferred from homology"/>
<dbReference type="OrthoDB" id="203821at2759"/>
<evidence type="ECO:0000256" key="8">
    <source>
        <dbReference type="SAM" id="MobiDB-lite"/>
    </source>
</evidence>
<keyword evidence="5 7" id="KW-0653">Protein transport</keyword>
<dbReference type="GO" id="GO:0000055">
    <property type="term" value="P:ribosomal large subunit export from nucleus"/>
    <property type="evidence" value="ECO:0007669"/>
    <property type="project" value="TreeGrafter"/>
</dbReference>
<comment type="similarity">
    <text evidence="1 7">Belongs to the NMD3 family.</text>
</comment>
<accession>A0A081ALW4</accession>
<dbReference type="GO" id="GO:0005737">
    <property type="term" value="C:cytoplasm"/>
    <property type="evidence" value="ECO:0007669"/>
    <property type="project" value="UniProtKB-SubCell"/>
</dbReference>
<evidence type="ECO:0000256" key="7">
    <source>
        <dbReference type="RuleBase" id="RU364108"/>
    </source>
</evidence>
<dbReference type="InterPro" id="IPR007064">
    <property type="entry name" value="Nmd3_N"/>
</dbReference>
<evidence type="ECO:0000256" key="6">
    <source>
        <dbReference type="ARBA" id="ARBA00023242"/>
    </source>
</evidence>
<dbReference type="GO" id="GO:0005634">
    <property type="term" value="C:nucleus"/>
    <property type="evidence" value="ECO:0007669"/>
    <property type="project" value="UniProtKB-SubCell"/>
</dbReference>
<dbReference type="Proteomes" id="UP000028582">
    <property type="component" value="Unassembled WGS sequence"/>
</dbReference>
<feature type="compositionally biased region" description="Acidic residues" evidence="8">
    <location>
        <begin position="464"/>
        <end position="495"/>
    </location>
</feature>
<feature type="region of interest" description="Disordered" evidence="8">
    <location>
        <begin position="464"/>
        <end position="513"/>
    </location>
</feature>
<sequence length="513" mass="57462">RQSIRSQQKCPSVPTMAISCCMCGAQIEANAMNMCASCIATEVDVAEGIATTCELVQCRGCLRFQSRGKTQQYSSVSGAWLDCDWESKELMALCLKSIPGLNKAKLIDAGFIWTEPHSKRVKLRLTLQREVANHAVIQNTCIFTFVIHSVKCPDCTKQYHNNTWKALVQIRQKAEHKRTFLRLEQEILKHNAHQDAIGITAVKEGMDFYFGTKSTAERFIHFLSAHVPMRSKSSSKLISENVHNSTANLQLTYSVELSPICKDDLLVLPRKFAQSCGNISDVTLCARTTSMVHLLDPVSGQKAELPTDRYWKLPFLPLATSSDMVEFVVLDVEPVDPRELRHVGPAPISGRGHKSKFVVADVEVARESDFGVNDTTFHVRTHLGGVLSAGDTVKGYDLSSAIFGTSQTHTLKEELPDLVLVRKVYPRENRHHKGDRKLKTLGASRRGKVSKAETARMEHEMEVFTEEFLEEEEQEEGVDDEDEHEEEDLPEDTEDMSASVEEQTAAMEQLNLP</sequence>
<gene>
    <name evidence="12" type="ORF">F444_05514</name>
</gene>
<evidence type="ECO:0000256" key="5">
    <source>
        <dbReference type="ARBA" id="ARBA00022927"/>
    </source>
</evidence>
<evidence type="ECO:0000256" key="1">
    <source>
        <dbReference type="ARBA" id="ARBA00009794"/>
    </source>
</evidence>
<dbReference type="EMBL" id="ANJA01001054">
    <property type="protein sequence ID" value="ETO79875.1"/>
    <property type="molecule type" value="Genomic_DNA"/>
</dbReference>
<feature type="domain" description="60S ribosomal export protein NMD3 OB-fold" evidence="10">
    <location>
        <begin position="324"/>
        <end position="423"/>
    </location>
</feature>
<dbReference type="PANTHER" id="PTHR12746">
    <property type="entry name" value="NONSENSE-MEDIATED MRNA DECAY PROTEIN 3"/>
    <property type="match status" value="1"/>
</dbReference>
<keyword evidence="6 7" id="KW-0539">Nucleus</keyword>
<name>A0A081ALW4_PHYNI</name>
<dbReference type="PANTHER" id="PTHR12746:SF2">
    <property type="entry name" value="60S RIBOSOMAL EXPORT PROTEIN NMD3"/>
    <property type="match status" value="1"/>
</dbReference>
<dbReference type="GO" id="GO:0015031">
    <property type="term" value="P:protein transport"/>
    <property type="evidence" value="ECO:0007669"/>
    <property type="project" value="UniProtKB-KW"/>
</dbReference>
<evidence type="ECO:0000256" key="3">
    <source>
        <dbReference type="ARBA" id="ARBA00022448"/>
    </source>
</evidence>
<evidence type="ECO:0000259" key="9">
    <source>
        <dbReference type="Pfam" id="PF04981"/>
    </source>
</evidence>
<comment type="subcellular location">
    <subcellularLocation>
        <location evidence="7">Cytoplasm</location>
    </subcellularLocation>
    <subcellularLocation>
        <location evidence="7">Nucleus</location>
    </subcellularLocation>
</comment>
<dbReference type="Pfam" id="PF21192">
    <property type="entry name" value="OB_NMD3"/>
    <property type="match status" value="1"/>
</dbReference>
<evidence type="ECO:0000256" key="2">
    <source>
        <dbReference type="ARBA" id="ARBA00017035"/>
    </source>
</evidence>
<comment type="caution">
    <text evidence="12">The sequence shown here is derived from an EMBL/GenBank/DDBJ whole genome shotgun (WGS) entry which is preliminary data.</text>
</comment>
<evidence type="ECO:0000259" key="11">
    <source>
        <dbReference type="Pfam" id="PF21193"/>
    </source>
</evidence>
<dbReference type="Pfam" id="PF04981">
    <property type="entry name" value="NMD3"/>
    <property type="match status" value="1"/>
</dbReference>
<dbReference type="Pfam" id="PF21193">
    <property type="entry name" value="NMD_SH3"/>
    <property type="match status" value="1"/>
</dbReference>
<comment type="function">
    <text evidence="7">Acts as an adapter for the XPO1/CRM1-mediated export of the 60S ribosomal subunit.</text>
</comment>
<protein>
    <recommendedName>
        <fullName evidence="2 7">60S ribosomal export protein NMD3</fullName>
    </recommendedName>
</protein>
<dbReference type="GO" id="GO:0043023">
    <property type="term" value="F:ribosomal large subunit binding"/>
    <property type="evidence" value="ECO:0007669"/>
    <property type="project" value="InterPro"/>
</dbReference>
<dbReference type="InterPro" id="IPR048898">
    <property type="entry name" value="OB_NMD3"/>
</dbReference>
<evidence type="ECO:0000313" key="13">
    <source>
        <dbReference type="Proteomes" id="UP000028582"/>
    </source>
</evidence>
<dbReference type="InterPro" id="IPR048899">
    <property type="entry name" value="NMD_SH3"/>
</dbReference>
<evidence type="ECO:0000256" key="4">
    <source>
        <dbReference type="ARBA" id="ARBA00022490"/>
    </source>
</evidence>
<feature type="non-terminal residue" evidence="12">
    <location>
        <position position="1"/>
    </location>
</feature>
<keyword evidence="3 7" id="KW-0813">Transport</keyword>
<dbReference type="InterPro" id="IPR039768">
    <property type="entry name" value="Nmd3"/>
</dbReference>
<feature type="domain" description="Nmd3 N-terminal" evidence="9">
    <location>
        <begin position="20"/>
        <end position="257"/>
    </location>
</feature>
<organism evidence="12 13">
    <name type="scientific">Phytophthora nicotianae P1976</name>
    <dbReference type="NCBI Taxonomy" id="1317066"/>
    <lineage>
        <taxon>Eukaryota</taxon>
        <taxon>Sar</taxon>
        <taxon>Stramenopiles</taxon>
        <taxon>Oomycota</taxon>
        <taxon>Peronosporomycetes</taxon>
        <taxon>Peronosporales</taxon>
        <taxon>Peronosporaceae</taxon>
        <taxon>Phytophthora</taxon>
    </lineage>
</organism>
<dbReference type="AlphaFoldDB" id="A0A081ALW4"/>
<evidence type="ECO:0000259" key="10">
    <source>
        <dbReference type="Pfam" id="PF21192"/>
    </source>
</evidence>